<dbReference type="GO" id="GO:0008422">
    <property type="term" value="F:beta-glucosidase activity"/>
    <property type="evidence" value="ECO:0007669"/>
    <property type="project" value="UniProtKB-EC"/>
</dbReference>
<dbReference type="EC" id="3.2.1.21" evidence="6"/>
<gene>
    <name evidence="5" type="ORF">GCM10009769_14430</name>
    <name evidence="6" type="ORF">JOE58_003310</name>
</gene>
<name>A0A8H9L0B7_9MICO</name>
<feature type="compositionally biased region" description="Low complexity" evidence="3">
    <location>
        <begin position="7"/>
        <end position="19"/>
    </location>
</feature>
<evidence type="ECO:0000256" key="1">
    <source>
        <dbReference type="ARBA" id="ARBA00005336"/>
    </source>
</evidence>
<dbReference type="EMBL" id="BMOI01000005">
    <property type="protein sequence ID" value="GGK97387.1"/>
    <property type="molecule type" value="Genomic_DNA"/>
</dbReference>
<dbReference type="SMART" id="SM01217">
    <property type="entry name" value="Fn3_like"/>
    <property type="match status" value="1"/>
</dbReference>
<dbReference type="SUPFAM" id="SSF52279">
    <property type="entry name" value="Beta-D-glucan exohydrolase, C-terminal domain"/>
    <property type="match status" value="1"/>
</dbReference>
<protein>
    <submittedName>
        <fullName evidence="6">Beta-glucosidase</fullName>
        <ecNumber evidence="6">3.2.1.21</ecNumber>
    </submittedName>
    <submittedName>
        <fullName evidence="5">Glycosyl hydrolase</fullName>
    </submittedName>
</protein>
<proteinExistence type="inferred from homology"/>
<dbReference type="InterPro" id="IPR050288">
    <property type="entry name" value="Cellulose_deg_GH3"/>
</dbReference>
<evidence type="ECO:0000313" key="6">
    <source>
        <dbReference type="EMBL" id="MBM7804059.1"/>
    </source>
</evidence>
<feature type="domain" description="Fibronectin type III-like" evidence="4">
    <location>
        <begin position="748"/>
        <end position="817"/>
    </location>
</feature>
<dbReference type="Gene3D" id="3.40.50.1700">
    <property type="entry name" value="Glycoside hydrolase family 3 C-terminal domain"/>
    <property type="match status" value="1"/>
</dbReference>
<reference evidence="5" key="1">
    <citation type="journal article" date="2014" name="Int. J. Syst. Evol. Microbiol.">
        <title>Complete genome sequence of Corynebacterium casei LMG S-19264T (=DSM 44701T), isolated from a smear-ripened cheese.</title>
        <authorList>
            <consortium name="US DOE Joint Genome Institute (JGI-PGF)"/>
            <person name="Walter F."/>
            <person name="Albersmeier A."/>
            <person name="Kalinowski J."/>
            <person name="Ruckert C."/>
        </authorList>
    </citation>
    <scope>NUCLEOTIDE SEQUENCE</scope>
    <source>
        <strain evidence="5">JCM 1480</strain>
    </source>
</reference>
<evidence type="ECO:0000313" key="8">
    <source>
        <dbReference type="Proteomes" id="UP000746584"/>
    </source>
</evidence>
<reference evidence="5" key="2">
    <citation type="submission" date="2020-09" db="EMBL/GenBank/DDBJ databases">
        <authorList>
            <person name="Sun Q."/>
            <person name="Ohkuma M."/>
        </authorList>
    </citation>
    <scope>NUCLEOTIDE SEQUENCE</scope>
    <source>
        <strain evidence="5">JCM 1480</strain>
    </source>
</reference>
<dbReference type="InterPro" id="IPR036962">
    <property type="entry name" value="Glyco_hydro_3_N_sf"/>
</dbReference>
<dbReference type="Gene3D" id="3.20.20.300">
    <property type="entry name" value="Glycoside hydrolase, family 3, N-terminal domain"/>
    <property type="match status" value="1"/>
</dbReference>
<dbReference type="PRINTS" id="PR00133">
    <property type="entry name" value="GLHYDRLASE3"/>
</dbReference>
<dbReference type="Pfam" id="PF01915">
    <property type="entry name" value="Glyco_hydro_3_C"/>
    <property type="match status" value="1"/>
</dbReference>
<dbReference type="PANTHER" id="PTHR42715:SF10">
    <property type="entry name" value="BETA-GLUCOSIDASE"/>
    <property type="match status" value="1"/>
</dbReference>
<dbReference type="Gene3D" id="2.60.40.10">
    <property type="entry name" value="Immunoglobulins"/>
    <property type="match status" value="1"/>
</dbReference>
<evidence type="ECO:0000256" key="3">
    <source>
        <dbReference type="SAM" id="MobiDB-lite"/>
    </source>
</evidence>
<organism evidence="5 7">
    <name type="scientific">Curtobacterium luteum</name>
    <dbReference type="NCBI Taxonomy" id="33881"/>
    <lineage>
        <taxon>Bacteria</taxon>
        <taxon>Bacillati</taxon>
        <taxon>Actinomycetota</taxon>
        <taxon>Actinomycetes</taxon>
        <taxon>Micrococcales</taxon>
        <taxon>Microbacteriaceae</taxon>
        <taxon>Curtobacterium</taxon>
    </lineage>
</organism>
<dbReference type="Proteomes" id="UP000746584">
    <property type="component" value="Unassembled WGS sequence"/>
</dbReference>
<dbReference type="Proteomes" id="UP000648535">
    <property type="component" value="Unassembled WGS sequence"/>
</dbReference>
<sequence length="875" mass="90240">MSALGPTTEATDGEAATDGQEARPASTTSVATVTDDGPEARGGSAPRLQAERPHLPDAAATDRVTALFAAMTLEEKTAQLVGYWLDQNGVVAPMQGEMAAAQDGTTLADITRHGIGQFTRVYGTRPVEPDERAAWLWAEQRRLKRETRLGIPALVHEECLTGLAAWKAATFPTPLAWGAAFDPDLVEQVGAAIGDSMRRLGVHQGLAPVLDVIRDPRWGRVDECIGEDPYLVGTVGTAYVRGLQSAGVDATLKHFLGYSASQAGRNHAPVHAGPREVADVFLPPFEMALRDGGARSVMNSYAEVDGVPVAADPELLTGLLRDRLGFDGTVVADYFSVAFLEVMHGVAADRGEAAALALAAGIDVELPTGDAYLAPLVERVRSGAVDEALVDRAVLRVLRQKERLGLLDPNVFEDDAPTGIDLDTPRHQALARQLAARSLVLLRNEAGGGAAGGAAAAVGGATVVAADRAAVDGGASGVPVLPIRAGSSVAVIGPNADRAEALQGCYSFANHVLAAHPDLPLGFAIPTVREALADALGHAAVRFAGGCAVTGDDRSGIADAVAAARASDVAVVVVGDQAGLFGRGTVGEGNDTDSLDLPGVQRELVEAVVATGTPTVVVLLTGRPYALGWALDGEGPLPAAVVQAFFPGEGGGLAIADLLIGVTAPSGRLPVSLPRAAGAQPYTYLHPRLGGPSDVTSADSTPVRPFGFGLGYTTFAYEDLTVDDSVPTGGSFTACVTVRNTGDRDGEDVVQLYGHDVAASVTRPLVQLLGYARVTVPAGASVRVRFDVPVQRFAFSDRALRRVVEPGDVQVWVASHAAASRPGGAVHTDGIVAVGRGAGPASLPGSATERAVVRVTGPVREVLPTDRRTVTAGVA</sequence>
<evidence type="ECO:0000313" key="5">
    <source>
        <dbReference type="EMBL" id="GGK97387.1"/>
    </source>
</evidence>
<dbReference type="PANTHER" id="PTHR42715">
    <property type="entry name" value="BETA-GLUCOSIDASE"/>
    <property type="match status" value="1"/>
</dbReference>
<evidence type="ECO:0000259" key="4">
    <source>
        <dbReference type="SMART" id="SM01217"/>
    </source>
</evidence>
<comment type="similarity">
    <text evidence="1">Belongs to the glycosyl hydrolase 3 family.</text>
</comment>
<dbReference type="Pfam" id="PF00933">
    <property type="entry name" value="Glyco_hydro_3"/>
    <property type="match status" value="1"/>
</dbReference>
<dbReference type="AlphaFoldDB" id="A0A8H9L0B7"/>
<dbReference type="InterPro" id="IPR001764">
    <property type="entry name" value="Glyco_hydro_3_N"/>
</dbReference>
<keyword evidence="6" id="KW-0326">Glycosidase</keyword>
<dbReference type="InterPro" id="IPR036881">
    <property type="entry name" value="Glyco_hydro_3_C_sf"/>
</dbReference>
<dbReference type="SUPFAM" id="SSF51445">
    <property type="entry name" value="(Trans)glycosidases"/>
    <property type="match status" value="1"/>
</dbReference>
<keyword evidence="2 5" id="KW-0378">Hydrolase</keyword>
<keyword evidence="8" id="KW-1185">Reference proteome</keyword>
<dbReference type="GO" id="GO:0005975">
    <property type="term" value="P:carbohydrate metabolic process"/>
    <property type="evidence" value="ECO:0007669"/>
    <property type="project" value="InterPro"/>
</dbReference>
<dbReference type="InterPro" id="IPR002772">
    <property type="entry name" value="Glyco_hydro_3_C"/>
</dbReference>
<reference evidence="6 8" key="3">
    <citation type="submission" date="2021-01" db="EMBL/GenBank/DDBJ databases">
        <title>Sequencing the genomes of 1000 actinobacteria strains.</title>
        <authorList>
            <person name="Klenk H.-P."/>
        </authorList>
    </citation>
    <scope>NUCLEOTIDE SEQUENCE [LARGE SCALE GENOMIC DNA]</scope>
    <source>
        <strain evidence="6 8">DSM 20542</strain>
    </source>
</reference>
<dbReference type="InterPro" id="IPR026891">
    <property type="entry name" value="Fn3-like"/>
</dbReference>
<evidence type="ECO:0000256" key="2">
    <source>
        <dbReference type="ARBA" id="ARBA00022801"/>
    </source>
</evidence>
<comment type="caution">
    <text evidence="5">The sequence shown here is derived from an EMBL/GenBank/DDBJ whole genome shotgun (WGS) entry which is preliminary data.</text>
</comment>
<dbReference type="InterPro" id="IPR013783">
    <property type="entry name" value="Ig-like_fold"/>
</dbReference>
<evidence type="ECO:0000313" key="7">
    <source>
        <dbReference type="Proteomes" id="UP000648535"/>
    </source>
</evidence>
<feature type="region of interest" description="Disordered" evidence="3">
    <location>
        <begin position="1"/>
        <end position="57"/>
    </location>
</feature>
<dbReference type="Pfam" id="PF14310">
    <property type="entry name" value="Fn3-like"/>
    <property type="match status" value="1"/>
</dbReference>
<dbReference type="EMBL" id="JAFBCG010000001">
    <property type="protein sequence ID" value="MBM7804059.1"/>
    <property type="molecule type" value="Genomic_DNA"/>
</dbReference>
<accession>A0A8H9L0B7</accession>
<dbReference type="InterPro" id="IPR017853">
    <property type="entry name" value="GH"/>
</dbReference>